<dbReference type="InterPro" id="IPR005471">
    <property type="entry name" value="Tscrpt_reg_IclR_N"/>
</dbReference>
<feature type="region of interest" description="Disordered" evidence="4">
    <location>
        <begin position="273"/>
        <end position="293"/>
    </location>
</feature>
<dbReference type="GO" id="GO:0003677">
    <property type="term" value="F:DNA binding"/>
    <property type="evidence" value="ECO:0007669"/>
    <property type="project" value="UniProtKB-KW"/>
</dbReference>
<dbReference type="EMBL" id="JACGWV010000001">
    <property type="protein sequence ID" value="MBA8806963.1"/>
    <property type="molecule type" value="Genomic_DNA"/>
</dbReference>
<dbReference type="SUPFAM" id="SSF46785">
    <property type="entry name" value="Winged helix' DNA-binding domain"/>
    <property type="match status" value="1"/>
</dbReference>
<organism evidence="7 8">
    <name type="scientific">Promicromonospora sukumoe</name>
    <dbReference type="NCBI Taxonomy" id="88382"/>
    <lineage>
        <taxon>Bacteria</taxon>
        <taxon>Bacillati</taxon>
        <taxon>Actinomycetota</taxon>
        <taxon>Actinomycetes</taxon>
        <taxon>Micrococcales</taxon>
        <taxon>Promicromonosporaceae</taxon>
        <taxon>Promicromonospora</taxon>
    </lineage>
</organism>
<feature type="region of interest" description="Disordered" evidence="4">
    <location>
        <begin position="1"/>
        <end position="28"/>
    </location>
</feature>
<dbReference type="InterPro" id="IPR014757">
    <property type="entry name" value="Tscrpt_reg_IclR_C"/>
</dbReference>
<dbReference type="Gene3D" id="1.10.10.10">
    <property type="entry name" value="Winged helix-like DNA-binding domain superfamily/Winged helix DNA-binding domain"/>
    <property type="match status" value="1"/>
</dbReference>
<sequence>MPPATTPDPAPSGTTPPGTTPPESSSPLQTVDRALQVLLSYSETRTEWGVFELAEEFGITKSTSQRLLAALAAQGFLAADPYTRRYHLGPAMWRMAALWERGGGLARLAEQVLADLAAATGRTASFTIPDGFHVRCIAAVDGEHGPVRSHPLVGDLYPAHAGATSRAYFAFLDPLARRNMLSGRPFARYTELTEVDEAGLDRLFDEAYRTGWAFSEGEYDSTTRAIAAPVLIGSNPVGSISVVEPKVFEYDDDLRDHVPALLDAAATLAGLLHRPPTPAQRDWRRGRSRAARP</sequence>
<feature type="compositionally biased region" description="Pro residues" evidence="4">
    <location>
        <begin position="1"/>
        <end position="10"/>
    </location>
</feature>
<dbReference type="AlphaFoldDB" id="A0A7W3J654"/>
<proteinExistence type="predicted"/>
<evidence type="ECO:0000256" key="4">
    <source>
        <dbReference type="SAM" id="MobiDB-lite"/>
    </source>
</evidence>
<evidence type="ECO:0000256" key="2">
    <source>
        <dbReference type="ARBA" id="ARBA00023125"/>
    </source>
</evidence>
<evidence type="ECO:0000256" key="3">
    <source>
        <dbReference type="ARBA" id="ARBA00023163"/>
    </source>
</evidence>
<dbReference type="Pfam" id="PF01614">
    <property type="entry name" value="IclR_C"/>
    <property type="match status" value="1"/>
</dbReference>
<gene>
    <name evidence="7" type="ORF">FHX71_000905</name>
</gene>
<reference evidence="7 8" key="1">
    <citation type="submission" date="2020-07" db="EMBL/GenBank/DDBJ databases">
        <title>Sequencing the genomes of 1000 actinobacteria strains.</title>
        <authorList>
            <person name="Klenk H.-P."/>
        </authorList>
    </citation>
    <scope>NUCLEOTIDE SEQUENCE [LARGE SCALE GENOMIC DNA]</scope>
    <source>
        <strain evidence="7 8">DSM 44121</strain>
    </source>
</reference>
<dbReference type="GO" id="GO:0003700">
    <property type="term" value="F:DNA-binding transcription factor activity"/>
    <property type="evidence" value="ECO:0007669"/>
    <property type="project" value="TreeGrafter"/>
</dbReference>
<dbReference type="Pfam" id="PF09339">
    <property type="entry name" value="HTH_IclR"/>
    <property type="match status" value="1"/>
</dbReference>
<feature type="domain" description="IclR-ED" evidence="6">
    <location>
        <begin position="91"/>
        <end position="274"/>
    </location>
</feature>
<dbReference type="PANTHER" id="PTHR30136">
    <property type="entry name" value="HELIX-TURN-HELIX TRANSCRIPTIONAL REGULATOR, ICLR FAMILY"/>
    <property type="match status" value="1"/>
</dbReference>
<protein>
    <submittedName>
        <fullName evidence="7">DNA-binding IclR family transcriptional regulator</fullName>
    </submittedName>
</protein>
<dbReference type="PROSITE" id="PS51077">
    <property type="entry name" value="HTH_ICLR"/>
    <property type="match status" value="1"/>
</dbReference>
<dbReference type="GO" id="GO:0045892">
    <property type="term" value="P:negative regulation of DNA-templated transcription"/>
    <property type="evidence" value="ECO:0007669"/>
    <property type="project" value="TreeGrafter"/>
</dbReference>
<dbReference type="InterPro" id="IPR050707">
    <property type="entry name" value="HTH_MetabolicPath_Reg"/>
</dbReference>
<dbReference type="InterPro" id="IPR029016">
    <property type="entry name" value="GAF-like_dom_sf"/>
</dbReference>
<accession>A0A7W3J654</accession>
<evidence type="ECO:0000259" key="5">
    <source>
        <dbReference type="PROSITE" id="PS51077"/>
    </source>
</evidence>
<dbReference type="InterPro" id="IPR036390">
    <property type="entry name" value="WH_DNA-bd_sf"/>
</dbReference>
<feature type="compositionally biased region" description="Low complexity" evidence="4">
    <location>
        <begin position="11"/>
        <end position="27"/>
    </location>
</feature>
<keyword evidence="2 7" id="KW-0238">DNA-binding</keyword>
<evidence type="ECO:0000256" key="1">
    <source>
        <dbReference type="ARBA" id="ARBA00023015"/>
    </source>
</evidence>
<comment type="caution">
    <text evidence="7">The sequence shown here is derived from an EMBL/GenBank/DDBJ whole genome shotgun (WGS) entry which is preliminary data.</text>
</comment>
<dbReference type="PANTHER" id="PTHR30136:SF24">
    <property type="entry name" value="HTH-TYPE TRANSCRIPTIONAL REPRESSOR ALLR"/>
    <property type="match status" value="1"/>
</dbReference>
<dbReference type="Gene3D" id="3.30.450.40">
    <property type="match status" value="1"/>
</dbReference>
<feature type="domain" description="HTH iclR-type" evidence="5">
    <location>
        <begin position="28"/>
        <end position="90"/>
    </location>
</feature>
<keyword evidence="8" id="KW-1185">Reference proteome</keyword>
<dbReference type="SUPFAM" id="SSF55781">
    <property type="entry name" value="GAF domain-like"/>
    <property type="match status" value="1"/>
</dbReference>
<dbReference type="SMART" id="SM00346">
    <property type="entry name" value="HTH_ICLR"/>
    <property type="match status" value="1"/>
</dbReference>
<dbReference type="RefSeq" id="WP_182614612.1">
    <property type="nucleotide sequence ID" value="NZ_BAAATF010000002.1"/>
</dbReference>
<keyword evidence="1" id="KW-0805">Transcription regulation</keyword>
<name>A0A7W3J654_9MICO</name>
<feature type="compositionally biased region" description="Basic residues" evidence="4">
    <location>
        <begin position="284"/>
        <end position="293"/>
    </location>
</feature>
<evidence type="ECO:0000313" key="7">
    <source>
        <dbReference type="EMBL" id="MBA8806963.1"/>
    </source>
</evidence>
<dbReference type="Proteomes" id="UP000540568">
    <property type="component" value="Unassembled WGS sequence"/>
</dbReference>
<dbReference type="PROSITE" id="PS51078">
    <property type="entry name" value="ICLR_ED"/>
    <property type="match status" value="1"/>
</dbReference>
<evidence type="ECO:0000313" key="8">
    <source>
        <dbReference type="Proteomes" id="UP000540568"/>
    </source>
</evidence>
<dbReference type="InterPro" id="IPR036388">
    <property type="entry name" value="WH-like_DNA-bd_sf"/>
</dbReference>
<keyword evidence="3" id="KW-0804">Transcription</keyword>
<evidence type="ECO:0000259" key="6">
    <source>
        <dbReference type="PROSITE" id="PS51078"/>
    </source>
</evidence>